<dbReference type="GeneID" id="9038507"/>
<dbReference type="Proteomes" id="UP000007800">
    <property type="component" value="Unassembled WGS sequence"/>
</dbReference>
<accession>C5KZG3</accession>
<dbReference type="AlphaFoldDB" id="C5KZG3"/>
<dbReference type="InParanoid" id="C5KZG3"/>
<protein>
    <submittedName>
        <fullName evidence="2">Uncharacterized protein</fullName>
    </submittedName>
</protein>
<evidence type="ECO:0000313" key="3">
    <source>
        <dbReference type="Proteomes" id="UP000007800"/>
    </source>
</evidence>
<proteinExistence type="predicted"/>
<evidence type="ECO:0000313" key="2">
    <source>
        <dbReference type="EMBL" id="EER10123.1"/>
    </source>
</evidence>
<dbReference type="EMBL" id="GG677829">
    <property type="protein sequence ID" value="EER10123.1"/>
    <property type="molecule type" value="Genomic_DNA"/>
</dbReference>
<organism evidence="3">
    <name type="scientific">Perkinsus marinus (strain ATCC 50983 / TXsc)</name>
    <dbReference type="NCBI Taxonomy" id="423536"/>
    <lineage>
        <taxon>Eukaryota</taxon>
        <taxon>Sar</taxon>
        <taxon>Alveolata</taxon>
        <taxon>Perkinsozoa</taxon>
        <taxon>Perkinsea</taxon>
        <taxon>Perkinsida</taxon>
        <taxon>Perkinsidae</taxon>
        <taxon>Perkinsus</taxon>
    </lineage>
</organism>
<sequence>MPHVRSTQAKKQRDRGRKLGSKPEDHPWKTSTQELSAAAVQGKPRDGSGYSGQWDKFELRESELPLIESTSGILIKHTERFCAARKDFLDRFFASSREEQSAMSVEWNANDGASLNSVANDLLEDLTTFISVAKDINKSELGELAAPPVPSTR</sequence>
<reference evidence="2 3" key="1">
    <citation type="submission" date="2008-07" db="EMBL/GenBank/DDBJ databases">
        <authorList>
            <person name="El-Sayed N."/>
            <person name="Caler E."/>
            <person name="Inman J."/>
            <person name="Amedeo P."/>
            <person name="Hass B."/>
            <person name="Wortman J."/>
        </authorList>
    </citation>
    <scope>NUCLEOTIDE SEQUENCE [LARGE SCALE GENOMIC DNA]</scope>
    <source>
        <strain evidence="3">ATCC 50983 / TXsc</strain>
    </source>
</reference>
<name>C5KZG3_PERM5</name>
<dbReference type="RefSeq" id="XP_002778328.1">
    <property type="nucleotide sequence ID" value="XM_002778282.1"/>
</dbReference>
<feature type="compositionally biased region" description="Basic residues" evidence="1">
    <location>
        <begin position="8"/>
        <end position="20"/>
    </location>
</feature>
<keyword evidence="3" id="KW-1185">Reference proteome</keyword>
<evidence type="ECO:0000256" key="1">
    <source>
        <dbReference type="SAM" id="MobiDB-lite"/>
    </source>
</evidence>
<feature type="region of interest" description="Disordered" evidence="1">
    <location>
        <begin position="1"/>
        <end position="52"/>
    </location>
</feature>
<gene>
    <name evidence="2" type="ORF">Pmar_PMAR009757</name>
</gene>